<feature type="binding site" evidence="12">
    <location>
        <position position="105"/>
    </location>
    <ligand>
        <name>Zn(2+)</name>
        <dbReference type="ChEBI" id="CHEBI:29105"/>
        <note>catalytic</note>
    </ligand>
</feature>
<evidence type="ECO:0000256" key="1">
    <source>
        <dbReference type="ARBA" id="ARBA00001947"/>
    </source>
</evidence>
<dbReference type="InterPro" id="IPR050202">
    <property type="entry name" value="Cyt/Deoxycyt_deaminase"/>
</dbReference>
<keyword evidence="6 13" id="KW-0378">Hydrolase</keyword>
<dbReference type="Proteomes" id="UP000015103">
    <property type="component" value="Unassembled WGS sequence"/>
</dbReference>
<dbReference type="STRING" id="13249.T1HQR7"/>
<reference evidence="14" key="1">
    <citation type="submission" date="2015-05" db="UniProtKB">
        <authorList>
            <consortium name="EnsemblMetazoa"/>
        </authorList>
    </citation>
    <scope>IDENTIFICATION</scope>
</reference>
<evidence type="ECO:0000256" key="2">
    <source>
        <dbReference type="ARBA" id="ARBA00003949"/>
    </source>
</evidence>
<feature type="active site" description="Proton donor" evidence="10">
    <location>
        <position position="69"/>
    </location>
</feature>
<dbReference type="InParanoid" id="T1HQR7"/>
<dbReference type="NCBIfam" id="TIGR01354">
    <property type="entry name" value="cyt_deam_tetra"/>
    <property type="match status" value="1"/>
</dbReference>
<organism evidence="14 15">
    <name type="scientific">Rhodnius prolixus</name>
    <name type="common">Triatomid bug</name>
    <dbReference type="NCBI Taxonomy" id="13249"/>
    <lineage>
        <taxon>Eukaryota</taxon>
        <taxon>Metazoa</taxon>
        <taxon>Ecdysozoa</taxon>
        <taxon>Arthropoda</taxon>
        <taxon>Hexapoda</taxon>
        <taxon>Insecta</taxon>
        <taxon>Pterygota</taxon>
        <taxon>Neoptera</taxon>
        <taxon>Paraneoptera</taxon>
        <taxon>Hemiptera</taxon>
        <taxon>Heteroptera</taxon>
        <taxon>Panheteroptera</taxon>
        <taxon>Cimicomorpha</taxon>
        <taxon>Reduviidae</taxon>
        <taxon>Triatominae</taxon>
        <taxon>Rhodnius</taxon>
    </lineage>
</organism>
<dbReference type="EC" id="3.5.4.5" evidence="4 13"/>
<feature type="binding site" evidence="11">
    <location>
        <begin position="56"/>
        <end position="62"/>
    </location>
    <ligand>
        <name>substrate</name>
    </ligand>
</feature>
<dbReference type="PANTHER" id="PTHR11644:SF2">
    <property type="entry name" value="CYTIDINE DEAMINASE"/>
    <property type="match status" value="1"/>
</dbReference>
<dbReference type="Gene3D" id="3.40.140.10">
    <property type="entry name" value="Cytidine Deaminase, domain 2"/>
    <property type="match status" value="1"/>
</dbReference>
<dbReference type="RefSeq" id="XP_073975490.1">
    <property type="nucleotide sequence ID" value="XM_074119389.1"/>
</dbReference>
<evidence type="ECO:0000256" key="9">
    <source>
        <dbReference type="ARBA" id="ARBA00049558"/>
    </source>
</evidence>
<dbReference type="CDD" id="cd01283">
    <property type="entry name" value="cytidine_deaminase"/>
    <property type="match status" value="1"/>
</dbReference>
<dbReference type="EMBL" id="ACPB03023227">
    <property type="status" value="NOT_ANNOTATED_CDS"/>
    <property type="molecule type" value="Genomic_DNA"/>
</dbReference>
<comment type="catalytic activity">
    <reaction evidence="13">
        <text>2'-deoxycytidine + H2O + H(+) = 2'-deoxyuridine + NH4(+)</text>
        <dbReference type="Rhea" id="RHEA:13433"/>
        <dbReference type="ChEBI" id="CHEBI:15377"/>
        <dbReference type="ChEBI" id="CHEBI:15378"/>
        <dbReference type="ChEBI" id="CHEBI:15698"/>
        <dbReference type="ChEBI" id="CHEBI:16450"/>
        <dbReference type="ChEBI" id="CHEBI:28938"/>
        <dbReference type="EC" id="3.5.4.5"/>
    </reaction>
</comment>
<dbReference type="GO" id="GO:0004126">
    <property type="term" value="F:cytidine deaminase activity"/>
    <property type="evidence" value="ECO:0007669"/>
    <property type="project" value="UniProtKB-UniRule"/>
</dbReference>
<dbReference type="GO" id="GO:0005829">
    <property type="term" value="C:cytosol"/>
    <property type="evidence" value="ECO:0007669"/>
    <property type="project" value="TreeGrafter"/>
</dbReference>
<dbReference type="GO" id="GO:0055086">
    <property type="term" value="P:nucleobase-containing small molecule metabolic process"/>
    <property type="evidence" value="ECO:0007669"/>
    <property type="project" value="UniProtKB-ARBA"/>
</dbReference>
<feature type="binding site" evidence="12">
    <location>
        <position position="67"/>
    </location>
    <ligand>
        <name>Zn(2+)</name>
        <dbReference type="ChEBI" id="CHEBI:29105"/>
        <note>catalytic</note>
    </ligand>
</feature>
<comment type="similarity">
    <text evidence="3 13">Belongs to the cytidine and deoxycytidylate deaminase family.</text>
</comment>
<keyword evidence="7 12" id="KW-0862">Zinc</keyword>
<evidence type="ECO:0000256" key="13">
    <source>
        <dbReference type="RuleBase" id="RU364006"/>
    </source>
</evidence>
<evidence type="ECO:0000256" key="5">
    <source>
        <dbReference type="ARBA" id="ARBA00022723"/>
    </source>
</evidence>
<dbReference type="OMA" id="LTHFTCV"/>
<evidence type="ECO:0000256" key="10">
    <source>
        <dbReference type="PIRSR" id="PIRSR606262-1"/>
    </source>
</evidence>
<evidence type="ECO:0000256" key="7">
    <source>
        <dbReference type="ARBA" id="ARBA00022833"/>
    </source>
</evidence>
<dbReference type="eggNOG" id="KOG0833">
    <property type="taxonomic scope" value="Eukaryota"/>
</dbReference>
<keyword evidence="5 12" id="KW-0479">Metal-binding</keyword>
<feature type="binding site" evidence="12">
    <location>
        <position position="102"/>
    </location>
    <ligand>
        <name>Zn(2+)</name>
        <dbReference type="ChEBI" id="CHEBI:29105"/>
        <note>catalytic</note>
    </ligand>
</feature>
<dbReference type="InterPro" id="IPR016193">
    <property type="entry name" value="Cytidine_deaminase-like"/>
</dbReference>
<dbReference type="InterPro" id="IPR006262">
    <property type="entry name" value="Cyt_deam_tetra"/>
</dbReference>
<evidence type="ECO:0000256" key="8">
    <source>
        <dbReference type="ARBA" id="ARBA00032005"/>
    </source>
</evidence>
<dbReference type="PANTHER" id="PTHR11644">
    <property type="entry name" value="CYTIDINE DEAMINASE"/>
    <property type="match status" value="1"/>
</dbReference>
<dbReference type="GO" id="GO:0008270">
    <property type="term" value="F:zinc ion binding"/>
    <property type="evidence" value="ECO:0007669"/>
    <property type="project" value="UniProtKB-UniRule"/>
</dbReference>
<evidence type="ECO:0000256" key="6">
    <source>
        <dbReference type="ARBA" id="ARBA00022801"/>
    </source>
</evidence>
<dbReference type="Pfam" id="PF00383">
    <property type="entry name" value="dCMP_cyt_deam_1"/>
    <property type="match status" value="1"/>
</dbReference>
<dbReference type="VEuPathDB" id="VectorBase:RPRC006387"/>
<comment type="cofactor">
    <cofactor evidence="1 12 13">
        <name>Zn(2+)</name>
        <dbReference type="ChEBI" id="CHEBI:29105"/>
    </cofactor>
</comment>
<evidence type="ECO:0000256" key="3">
    <source>
        <dbReference type="ARBA" id="ARBA00006576"/>
    </source>
</evidence>
<comment type="catalytic activity">
    <reaction evidence="9 13">
        <text>cytidine + H2O + H(+) = uridine + NH4(+)</text>
        <dbReference type="Rhea" id="RHEA:16069"/>
        <dbReference type="ChEBI" id="CHEBI:15377"/>
        <dbReference type="ChEBI" id="CHEBI:15378"/>
        <dbReference type="ChEBI" id="CHEBI:16704"/>
        <dbReference type="ChEBI" id="CHEBI:17562"/>
        <dbReference type="ChEBI" id="CHEBI:28938"/>
        <dbReference type="EC" id="3.5.4.5"/>
    </reaction>
</comment>
<accession>T1HQR7</accession>
<dbReference type="AlphaFoldDB" id="T1HQR7"/>
<dbReference type="PROSITE" id="PS00903">
    <property type="entry name" value="CYT_DCMP_DEAMINASES_1"/>
    <property type="match status" value="1"/>
</dbReference>
<dbReference type="EnsemblMetazoa" id="RPRC006387-RA">
    <property type="protein sequence ID" value="RPRC006387-PA"/>
    <property type="gene ID" value="RPRC006387"/>
</dbReference>
<comment type="function">
    <text evidence="2 13">This enzyme scavenges exogenous and endogenous cytidine and 2'-deoxycytidine for UMP synthesis.</text>
</comment>
<evidence type="ECO:0000313" key="14">
    <source>
        <dbReference type="EnsemblMetazoa" id="RPRC006387-PA"/>
    </source>
</evidence>
<keyword evidence="15" id="KW-1185">Reference proteome</keyword>
<evidence type="ECO:0000256" key="12">
    <source>
        <dbReference type="PIRSR" id="PIRSR606262-3"/>
    </source>
</evidence>
<dbReference type="HOGENOM" id="CLU_097262_1_2_1"/>
<dbReference type="SUPFAM" id="SSF53927">
    <property type="entry name" value="Cytidine deaminase-like"/>
    <property type="match status" value="1"/>
</dbReference>
<evidence type="ECO:0000256" key="11">
    <source>
        <dbReference type="PIRSR" id="PIRSR606262-2"/>
    </source>
</evidence>
<dbReference type="NCBIfam" id="NF004064">
    <property type="entry name" value="PRK05578.1"/>
    <property type="match status" value="1"/>
</dbReference>
<name>T1HQR7_RHOPR</name>
<dbReference type="GeneID" id="141449716"/>
<sequence>MNNEFSFIAYNEVDKDIQHLVNESVRMMEFAYCPYSKLKVGAVIETTNGQQYTGCNVENAAYGPTICAERTAIVKAVSCGNQQLSKVAVSAEVESPHVVSPCGICRQVINEFCPKGGDVAVYLTTPKLDKVLVTSIKQLLPYGFPQ</sequence>
<dbReference type="GO" id="GO:0072527">
    <property type="term" value="P:pyrimidine-containing compound metabolic process"/>
    <property type="evidence" value="ECO:0007669"/>
    <property type="project" value="UniProtKB-ARBA"/>
</dbReference>
<dbReference type="InterPro" id="IPR016192">
    <property type="entry name" value="APOBEC/CMP_deaminase_Zn-bd"/>
</dbReference>
<protein>
    <recommendedName>
        <fullName evidence="4 13">Cytidine deaminase</fullName>
        <ecNumber evidence="4 13">3.5.4.5</ecNumber>
    </recommendedName>
    <alternativeName>
        <fullName evidence="8 13">Cytidine aminohydrolase</fullName>
    </alternativeName>
</protein>
<evidence type="ECO:0000313" key="15">
    <source>
        <dbReference type="Proteomes" id="UP000015103"/>
    </source>
</evidence>
<dbReference type="GO" id="GO:0042802">
    <property type="term" value="F:identical protein binding"/>
    <property type="evidence" value="ECO:0007669"/>
    <property type="project" value="UniProtKB-ARBA"/>
</dbReference>
<dbReference type="InterPro" id="IPR002125">
    <property type="entry name" value="CMP_dCMP_dom"/>
</dbReference>
<dbReference type="PROSITE" id="PS51747">
    <property type="entry name" value="CYT_DCMP_DEAMINASES_2"/>
    <property type="match status" value="1"/>
</dbReference>
<evidence type="ECO:0000256" key="4">
    <source>
        <dbReference type="ARBA" id="ARBA00012783"/>
    </source>
</evidence>
<dbReference type="FunFam" id="3.40.140.10:FF:000008">
    <property type="entry name" value="Cytidine deaminase"/>
    <property type="match status" value="1"/>
</dbReference>
<proteinExistence type="inferred from homology"/>